<dbReference type="InterPro" id="IPR049428">
    <property type="entry name" value="RecA-like_N"/>
</dbReference>
<evidence type="ECO:0000259" key="5">
    <source>
        <dbReference type="PROSITE" id="PS50162"/>
    </source>
</evidence>
<dbReference type="PRINTS" id="PR00142">
    <property type="entry name" value="RECA"/>
</dbReference>
<dbReference type="EMBL" id="FJ822135">
    <property type="protein sequence ID" value="ACO37075.1"/>
    <property type="molecule type" value="Genomic_DNA"/>
</dbReference>
<keyword evidence="8" id="KW-1185">Reference proteome</keyword>
<dbReference type="InterPro" id="IPR013765">
    <property type="entry name" value="DNA_recomb/repair_RecA"/>
</dbReference>
<proteinExistence type="inferred from homology"/>
<dbReference type="PANTHER" id="PTHR45900:SF1">
    <property type="entry name" value="MITOCHONDRIAL DNA REPAIR PROTEIN RECA HOMOLOG-RELATED"/>
    <property type="match status" value="1"/>
</dbReference>
<evidence type="ECO:0000259" key="6">
    <source>
        <dbReference type="PROSITE" id="PS50163"/>
    </source>
</evidence>
<comment type="similarity">
    <text evidence="1">Belongs to the RecA family.</text>
</comment>
<protein>
    <submittedName>
        <fullName evidence="7">Putative recombinase A</fullName>
    </submittedName>
</protein>
<dbReference type="SUPFAM" id="SSF52540">
    <property type="entry name" value="P-loop containing nucleoside triphosphate hydrolases"/>
    <property type="match status" value="1"/>
</dbReference>
<evidence type="ECO:0000256" key="4">
    <source>
        <dbReference type="ARBA" id="ARBA00023172"/>
    </source>
</evidence>
<dbReference type="Gene3D" id="3.40.50.300">
    <property type="entry name" value="P-loop containing nucleotide triphosphate hydrolases"/>
    <property type="match status" value="1"/>
</dbReference>
<evidence type="ECO:0000256" key="3">
    <source>
        <dbReference type="ARBA" id="ARBA00022840"/>
    </source>
</evidence>
<dbReference type="InterPro" id="IPR020587">
    <property type="entry name" value="RecA_monomer-monomer_interface"/>
</dbReference>
<evidence type="ECO:0000256" key="2">
    <source>
        <dbReference type="ARBA" id="ARBA00022741"/>
    </source>
</evidence>
<dbReference type="GO" id="GO:0003697">
    <property type="term" value="F:single-stranded DNA binding"/>
    <property type="evidence" value="ECO:0007669"/>
    <property type="project" value="InterPro"/>
</dbReference>
<dbReference type="GeneID" id="7751009"/>
<dbReference type="PROSITE" id="PS50162">
    <property type="entry name" value="RECA_2"/>
    <property type="match status" value="1"/>
</dbReference>
<dbReference type="InterPro" id="IPR020588">
    <property type="entry name" value="RecA_ATP-bd"/>
</dbReference>
<feature type="domain" description="RecA family profile 2" evidence="6">
    <location>
        <begin position="225"/>
        <end position="302"/>
    </location>
</feature>
<keyword evidence="2" id="KW-0547">Nucleotide-binding</keyword>
<evidence type="ECO:0000313" key="7">
    <source>
        <dbReference type="EMBL" id="ACO37075.1"/>
    </source>
</evidence>
<reference evidence="7 8" key="1">
    <citation type="journal article" date="2009" name="Gene">
        <title>Genome of a virulent bacteriophage Lb338-1 that lyses the probiotic Lactobacillus paracasei cheese strain.</title>
        <authorList>
            <person name="Alemayehu D."/>
            <person name="Ross R.P."/>
            <person name="O'Sullivan O."/>
            <person name="Coffey A."/>
            <person name="Stanton C."/>
            <person name="Fitzgerald G.F."/>
            <person name="McAuliffe O."/>
        </authorList>
    </citation>
    <scope>NUCLEOTIDE SEQUENCE [LARGE SCALE GENOMIC DNA]</scope>
    <source>
        <strain evidence="7">Lb338-1</strain>
    </source>
</reference>
<dbReference type="Proteomes" id="UP000001878">
    <property type="component" value="Segment"/>
</dbReference>
<dbReference type="GO" id="GO:0005524">
    <property type="term" value="F:ATP binding"/>
    <property type="evidence" value="ECO:0007669"/>
    <property type="project" value="UniProtKB-KW"/>
</dbReference>
<accession>C1KFR4</accession>
<dbReference type="OrthoDB" id="5186at10239"/>
<organism evidence="7 8">
    <name type="scientific">Lactobacillus phage Lb338-1</name>
    <dbReference type="NCBI Taxonomy" id="2892342"/>
    <lineage>
        <taxon>Viruses</taxon>
        <taxon>Duplodnaviria</taxon>
        <taxon>Heunggongvirae</taxon>
        <taxon>Uroviricota</taxon>
        <taxon>Caudoviricetes</taxon>
        <taxon>Herelleviridae</taxon>
        <taxon>Mooreparkvirus</taxon>
        <taxon>Mooreparkvirus Lb3381</taxon>
    </lineage>
</organism>
<dbReference type="PANTHER" id="PTHR45900">
    <property type="entry name" value="RECA"/>
    <property type="match status" value="1"/>
</dbReference>
<dbReference type="InterPro" id="IPR027417">
    <property type="entry name" value="P-loop_NTPase"/>
</dbReference>
<feature type="domain" description="RecA family profile 1" evidence="5">
    <location>
        <begin position="33"/>
        <end position="207"/>
    </location>
</feature>
<dbReference type="GO" id="GO:0140664">
    <property type="term" value="F:ATP-dependent DNA damage sensor activity"/>
    <property type="evidence" value="ECO:0007669"/>
    <property type="project" value="InterPro"/>
</dbReference>
<dbReference type="Pfam" id="PF00154">
    <property type="entry name" value="RecA_N"/>
    <property type="match status" value="1"/>
</dbReference>
<evidence type="ECO:0000256" key="1">
    <source>
        <dbReference type="ARBA" id="ARBA00009391"/>
    </source>
</evidence>
<keyword evidence="4" id="KW-0233">DNA recombination</keyword>
<gene>
    <name evidence="7" type="ORF">lb338_phage_154</name>
</gene>
<evidence type="ECO:0000313" key="8">
    <source>
        <dbReference type="Proteomes" id="UP000001878"/>
    </source>
</evidence>
<dbReference type="RefSeq" id="YP_002790833.1">
    <property type="nucleotide sequence ID" value="NC_012530.1"/>
</dbReference>
<dbReference type="GO" id="GO:0006281">
    <property type="term" value="P:DNA repair"/>
    <property type="evidence" value="ECO:0007669"/>
    <property type="project" value="InterPro"/>
</dbReference>
<name>C1KFR4_9CAUD</name>
<sequence length="400" mass="44743">MARKRQNELENSGTTIDLAKSIGFSPIGHDVAIKDMLPTFIPQWDYIMGGGIPFGRITEIYAPEQVGKSTFMIYLNRVASALGADTFWLDAEGTSDGDRMEELGVDPAHTFIYSPDKNNGESLNVEQVGATIENIINTYKDDESRKDTPLLVIWDSIGGTITQAEQNTDFGEEGQRGRQAAAVTKLVRKITPMLRDVNIALVAINQVRANQDAMNKYAPKTIAGGGEALKHADALRLELAKSTQIKGKYKGESDDTYEGHLITMKIDKSKQSRPHQKAQAALLAGWLLKNNAYLNGIDYEYNMYMDAKELGLIKASGGYRKYTTLAGEEINAYEVDFLKRLKDDPNLTKELFIRSMETIWTEGHPRYLDNKNLNCDAWPGVKELRKYFSSLPKEQVANRE</sequence>
<dbReference type="KEGG" id="vg:7751009"/>
<keyword evidence="3" id="KW-0067">ATP-binding</keyword>
<dbReference type="GO" id="GO:0006310">
    <property type="term" value="P:DNA recombination"/>
    <property type="evidence" value="ECO:0007669"/>
    <property type="project" value="UniProtKB-KW"/>
</dbReference>
<dbReference type="PROSITE" id="PS50163">
    <property type="entry name" value="RECA_3"/>
    <property type="match status" value="1"/>
</dbReference>